<keyword evidence="6" id="KW-1185">Reference proteome</keyword>
<dbReference type="Pfam" id="PF02784">
    <property type="entry name" value="Orn_Arg_deC_N"/>
    <property type="match status" value="1"/>
</dbReference>
<dbReference type="EC" id="4.1.1.20" evidence="5"/>
<dbReference type="GO" id="GO:0008836">
    <property type="term" value="F:diaminopimelate decarboxylase activity"/>
    <property type="evidence" value="ECO:0007669"/>
    <property type="project" value="UniProtKB-EC"/>
</dbReference>
<dbReference type="Gene3D" id="2.40.37.10">
    <property type="entry name" value="Lyase, Ornithine Decarboxylase, Chain A, domain 1"/>
    <property type="match status" value="1"/>
</dbReference>
<dbReference type="InterPro" id="IPR022644">
    <property type="entry name" value="De-COase2_N"/>
</dbReference>
<dbReference type="InterPro" id="IPR002433">
    <property type="entry name" value="Orn_de-COase"/>
</dbReference>
<dbReference type="eggNOG" id="COG0019">
    <property type="taxonomic scope" value="Bacteria"/>
</dbReference>
<evidence type="ECO:0000313" key="5">
    <source>
        <dbReference type="EMBL" id="ABD06784.1"/>
    </source>
</evidence>
<dbReference type="EMBL" id="CP000250">
    <property type="protein sequence ID" value="ABD06784.1"/>
    <property type="molecule type" value="Genomic_DNA"/>
</dbReference>
<dbReference type="AlphaFoldDB" id="Q2IYC6"/>
<evidence type="ECO:0000256" key="1">
    <source>
        <dbReference type="ARBA" id="ARBA00001933"/>
    </source>
</evidence>
<dbReference type="SUPFAM" id="SSF51419">
    <property type="entry name" value="PLP-binding barrel"/>
    <property type="match status" value="1"/>
</dbReference>
<dbReference type="Proteomes" id="UP000008809">
    <property type="component" value="Chromosome"/>
</dbReference>
<dbReference type="PRINTS" id="PR01182">
    <property type="entry name" value="ORNDCRBXLASE"/>
</dbReference>
<feature type="domain" description="Orn/DAP/Arg decarboxylase 2 N-terminal" evidence="4">
    <location>
        <begin position="32"/>
        <end position="272"/>
    </location>
</feature>
<dbReference type="InterPro" id="IPR000183">
    <property type="entry name" value="Orn/DAP/Arg_de-COase"/>
</dbReference>
<dbReference type="PANTHER" id="PTHR43727:SF2">
    <property type="entry name" value="GROUP IV DECARBOXYLASE"/>
    <property type="match status" value="1"/>
</dbReference>
<dbReference type="STRING" id="316058.RPB_2078"/>
<feature type="modified residue" description="N6-(pyridoxal phosphate)lysine" evidence="3">
    <location>
        <position position="53"/>
    </location>
</feature>
<dbReference type="HOGENOM" id="CLU_026444_0_3_5"/>
<feature type="active site" description="Proton donor" evidence="3">
    <location>
        <position position="340"/>
    </location>
</feature>
<dbReference type="InterPro" id="IPR029066">
    <property type="entry name" value="PLP-binding_barrel"/>
</dbReference>
<dbReference type="PANTHER" id="PTHR43727">
    <property type="entry name" value="DIAMINOPIMELATE DECARBOXYLASE"/>
    <property type="match status" value="1"/>
</dbReference>
<evidence type="ECO:0000313" key="6">
    <source>
        <dbReference type="Proteomes" id="UP000008809"/>
    </source>
</evidence>
<dbReference type="SUPFAM" id="SSF50621">
    <property type="entry name" value="Alanine racemase C-terminal domain-like"/>
    <property type="match status" value="1"/>
</dbReference>
<dbReference type="OrthoDB" id="9802241at2"/>
<comment type="cofactor">
    <cofactor evidence="1 3">
        <name>pyridoxal 5'-phosphate</name>
        <dbReference type="ChEBI" id="CHEBI:597326"/>
    </cofactor>
</comment>
<evidence type="ECO:0000256" key="3">
    <source>
        <dbReference type="PIRSR" id="PIRSR600183-50"/>
    </source>
</evidence>
<dbReference type="Gene3D" id="3.20.20.10">
    <property type="entry name" value="Alanine racemase"/>
    <property type="match status" value="1"/>
</dbReference>
<protein>
    <submittedName>
        <fullName evidence="5">Diaminopimelate decarboxylase</fullName>
        <ecNumber evidence="5">4.1.1.20</ecNumber>
    </submittedName>
</protein>
<evidence type="ECO:0000256" key="2">
    <source>
        <dbReference type="ARBA" id="ARBA00022898"/>
    </source>
</evidence>
<name>Q2IYC6_RHOP2</name>
<dbReference type="PRINTS" id="PR01179">
    <property type="entry name" value="ODADCRBXLASE"/>
</dbReference>
<sequence length="428" mass="44844">MSAPAAFDPDRVATLAARHGTPLFIYDAPAMRAAAARLQEALPPGARLFFAVKANPAPDVIRLFAGEGLGAEVASGGELRLALACGVAPDRIVFSGPAKTAPELRCAIEACIFAVQAESVAELDTLQALCVARGATVRVALRVNLGPGGERRGGWGGPSPFGMDTDALDEVTARAARLDRLRIVGLHNHQASQTLDPAKLIARFDAFARVAASLGSRFDLQFVNFGGGFGAPFYADDAPLDLAPVRACFAALAGVFGDRPLQFAAESGRYLVGPAGCYVARVVDVKRSFGVRYALLDGGIHHVLGLSGTMRSLRRPVAVARVGARSGEPCEPTEIAGPLCTPIDRLAGAAELPCDLAAGDLLAFANCGAYAKHASPLNFLGHDWPAELMIDGARVIVLSPQIAFGPALWQSREVLQRFRCDGKIPTSS</sequence>
<dbReference type="InterPro" id="IPR009006">
    <property type="entry name" value="Ala_racemase/Decarboxylase_C"/>
</dbReference>
<dbReference type="GO" id="GO:0009089">
    <property type="term" value="P:lysine biosynthetic process via diaminopimelate"/>
    <property type="evidence" value="ECO:0007669"/>
    <property type="project" value="TreeGrafter"/>
</dbReference>
<proteinExistence type="predicted"/>
<keyword evidence="2 3" id="KW-0663">Pyridoxal phosphate</keyword>
<gene>
    <name evidence="5" type="ordered locus">RPB_2078</name>
</gene>
<accession>Q2IYC6</accession>
<evidence type="ECO:0000259" key="4">
    <source>
        <dbReference type="Pfam" id="PF02784"/>
    </source>
</evidence>
<dbReference type="KEGG" id="rpb:RPB_2078"/>
<reference evidence="5 6" key="1">
    <citation type="submission" date="2006-01" db="EMBL/GenBank/DDBJ databases">
        <title>Complete sequence of Rhodopseudomonas palustris HaA2.</title>
        <authorList>
            <consortium name="US DOE Joint Genome Institute"/>
            <person name="Copeland A."/>
            <person name="Lucas S."/>
            <person name="Lapidus A."/>
            <person name="Barry K."/>
            <person name="Detter J.C."/>
            <person name="Glavina T."/>
            <person name="Hammon N."/>
            <person name="Israni S."/>
            <person name="Pitluck S."/>
            <person name="Chain P."/>
            <person name="Malfatti S."/>
            <person name="Shin M."/>
            <person name="Vergez L."/>
            <person name="Schmutz J."/>
            <person name="Larimer F."/>
            <person name="Land M."/>
            <person name="Hauser L."/>
            <person name="Pelletier D.A."/>
            <person name="Kyrpides N."/>
            <person name="Anderson I."/>
            <person name="Oda Y."/>
            <person name="Harwood C.S."/>
            <person name="Richardson P."/>
        </authorList>
    </citation>
    <scope>NUCLEOTIDE SEQUENCE [LARGE SCALE GENOMIC DNA]</scope>
    <source>
        <strain evidence="5 6">HaA2</strain>
    </source>
</reference>
<dbReference type="GO" id="GO:0006596">
    <property type="term" value="P:polyamine biosynthetic process"/>
    <property type="evidence" value="ECO:0007669"/>
    <property type="project" value="InterPro"/>
</dbReference>
<organism evidence="5 6">
    <name type="scientific">Rhodopseudomonas palustris (strain HaA2)</name>
    <dbReference type="NCBI Taxonomy" id="316058"/>
    <lineage>
        <taxon>Bacteria</taxon>
        <taxon>Pseudomonadati</taxon>
        <taxon>Pseudomonadota</taxon>
        <taxon>Alphaproteobacteria</taxon>
        <taxon>Hyphomicrobiales</taxon>
        <taxon>Nitrobacteraceae</taxon>
        <taxon>Rhodopseudomonas</taxon>
    </lineage>
</organism>
<keyword evidence="5" id="KW-0456">Lyase</keyword>
<dbReference type="RefSeq" id="WP_011440972.1">
    <property type="nucleotide sequence ID" value="NC_007778.1"/>
</dbReference>